<keyword evidence="4" id="KW-1185">Reference proteome</keyword>
<feature type="coiled-coil region" evidence="1">
    <location>
        <begin position="301"/>
        <end position="342"/>
    </location>
</feature>
<feature type="coiled-coil region" evidence="1">
    <location>
        <begin position="390"/>
        <end position="435"/>
    </location>
</feature>
<reference evidence="3 4" key="1">
    <citation type="journal article" date="2018" name="Genome Biol. Evol.">
        <title>Multiple Roots of Fruiting Body Formation in Amoebozoa.</title>
        <authorList>
            <person name="Hillmann F."/>
            <person name="Forbes G."/>
            <person name="Novohradska S."/>
            <person name="Ferling I."/>
            <person name="Riege K."/>
            <person name="Groth M."/>
            <person name="Westermann M."/>
            <person name="Marz M."/>
            <person name="Spaller T."/>
            <person name="Winckler T."/>
            <person name="Schaap P."/>
            <person name="Glockner G."/>
        </authorList>
    </citation>
    <scope>NUCLEOTIDE SEQUENCE [LARGE SCALE GENOMIC DNA]</scope>
    <source>
        <strain evidence="3 4">Jena</strain>
    </source>
</reference>
<gene>
    <name evidence="3" type="ORF">PROFUN_16132</name>
</gene>
<dbReference type="Proteomes" id="UP000241769">
    <property type="component" value="Unassembled WGS sequence"/>
</dbReference>
<evidence type="ECO:0000313" key="3">
    <source>
        <dbReference type="EMBL" id="PRP74865.1"/>
    </source>
</evidence>
<evidence type="ECO:0000256" key="1">
    <source>
        <dbReference type="SAM" id="Coils"/>
    </source>
</evidence>
<feature type="non-terminal residue" evidence="3">
    <location>
        <position position="1"/>
    </location>
</feature>
<dbReference type="AlphaFoldDB" id="A0A2P6MT37"/>
<name>A0A2P6MT37_9EUKA</name>
<sequence length="944" mass="109127">YNQLSEKYKSLLESEKETSSRLASLEPQRKAEEGLKEKIEQLEVLLTEARNKCTAFDKLASKSASTEDLNVKIAALEVSEFNARSKAELAVRKLNRQKQNAEDLQVRMNELETKLSLVNRERQIALESESELRHRLEGAVTTAEASENVNRIISFEERHHMDQAEIVRLKELIQLSGKQNSGLNEKILRQNRELDKTREALGDLGSQSDMQLAFAKNQQLLMATAMNEAMCQHKFDELNKQYQSLHGSYRKMEKVLEQRLDLIFKIREDHRVRVDGLQGRIDELLRGDRYTERTERLVMAMKVTEENNWNMERDRAKLRANNEALEGQLMEAKAKIEHLELIKKSLPQDPSTKAFIEAAEDALHRKTLEIRLRRENAILEQEKDHYVKMYDGLKSTVEQLELQLDERERLAREANRDTDKRLKAAEEAMHKKERDSDLAILLQHRRILDENDPNYPVAVRLEEAYQEMEEKEKMIGQLKGRVDELTKQNDVCREEIRRLQELIATREAAMKTFRGGLTDDDHVLLIGEVHDRYKAEALEDRTKLLLLQNRAEAAEAQLEKMKKKLETREKAITSTQDGHKQVRDEYEKQLEAAKKRVLELNEEHFKERERFIEQLQKSIAIAPPTRIESAEPTMSLKEVDGLLLSKESQIHQANLSLNEARKTQLALHDRILELERHIDDNKGNKEMASQMEDMMSSLEQVHSQFVESQGRCNQLQMELKHRESEAARLRQEKAEVEASKTSEIRQLQSHLQSERERLNQTKTSSAATVVSPAKQPSVLQVTAKYKAQLANKDKKISALQDAVVSLKKELVSAYERVADNVQKSGREDNSSDHRLVTEISSLQNKLLTAEETIAKLKANAPKTTTLSQETSKEKEHFEQLLRRQDVDLKKSHKTIRELQIKVTSLEGEVEIFKSKEVSNPRIEELEKKLRVMQQQAGKTKSAWS</sequence>
<feature type="coiled-coil region" evidence="1">
    <location>
        <begin position="888"/>
        <end position="942"/>
    </location>
</feature>
<organism evidence="3 4">
    <name type="scientific">Planoprotostelium fungivorum</name>
    <dbReference type="NCBI Taxonomy" id="1890364"/>
    <lineage>
        <taxon>Eukaryota</taxon>
        <taxon>Amoebozoa</taxon>
        <taxon>Evosea</taxon>
        <taxon>Variosea</taxon>
        <taxon>Cavosteliida</taxon>
        <taxon>Cavosteliaceae</taxon>
        <taxon>Planoprotostelium</taxon>
    </lineage>
</organism>
<feature type="coiled-coil region" evidence="1">
    <location>
        <begin position="461"/>
        <end position="502"/>
    </location>
</feature>
<keyword evidence="1" id="KW-0175">Coiled coil</keyword>
<evidence type="ECO:0000313" key="4">
    <source>
        <dbReference type="Proteomes" id="UP000241769"/>
    </source>
</evidence>
<feature type="coiled-coil region" evidence="1">
    <location>
        <begin position="789"/>
        <end position="859"/>
    </location>
</feature>
<feature type="coiled-coil region" evidence="1">
    <location>
        <begin position="544"/>
        <end position="610"/>
    </location>
</feature>
<comment type="caution">
    <text evidence="3">The sequence shown here is derived from an EMBL/GenBank/DDBJ whole genome shotgun (WGS) entry which is preliminary data.</text>
</comment>
<evidence type="ECO:0000256" key="2">
    <source>
        <dbReference type="SAM" id="MobiDB-lite"/>
    </source>
</evidence>
<protein>
    <submittedName>
        <fullName evidence="3">Centrosomal protein</fullName>
    </submittedName>
</protein>
<proteinExistence type="predicted"/>
<feature type="compositionally biased region" description="Basic and acidic residues" evidence="2">
    <location>
        <begin position="723"/>
        <end position="743"/>
    </location>
</feature>
<dbReference type="EMBL" id="MDYQ01000438">
    <property type="protein sequence ID" value="PRP74865.1"/>
    <property type="molecule type" value="Genomic_DNA"/>
</dbReference>
<dbReference type="InParanoid" id="A0A2P6MT37"/>
<feature type="coiled-coil region" evidence="1">
    <location>
        <begin position="84"/>
        <end position="128"/>
    </location>
</feature>
<feature type="region of interest" description="Disordered" evidence="2">
    <location>
        <begin position="723"/>
        <end position="769"/>
    </location>
</feature>
<accession>A0A2P6MT37</accession>